<dbReference type="InterPro" id="IPR011711">
    <property type="entry name" value="GntR_C"/>
</dbReference>
<evidence type="ECO:0000256" key="1">
    <source>
        <dbReference type="ARBA" id="ARBA00023015"/>
    </source>
</evidence>
<dbReference type="Gene3D" id="1.20.120.530">
    <property type="entry name" value="GntR ligand-binding domain-like"/>
    <property type="match status" value="1"/>
</dbReference>
<keyword evidence="2" id="KW-0238">DNA-binding</keyword>
<comment type="caution">
    <text evidence="5">The sequence shown here is derived from an EMBL/GenBank/DDBJ whole genome shotgun (WGS) entry which is preliminary data.</text>
</comment>
<reference evidence="6" key="1">
    <citation type="journal article" date="2019" name="Int. J. Syst. Evol. Microbiol.">
        <title>The Global Catalogue of Microorganisms (GCM) 10K type strain sequencing project: providing services to taxonomists for standard genome sequencing and annotation.</title>
        <authorList>
            <consortium name="The Broad Institute Genomics Platform"/>
            <consortium name="The Broad Institute Genome Sequencing Center for Infectious Disease"/>
            <person name="Wu L."/>
            <person name="Ma J."/>
        </authorList>
    </citation>
    <scope>NUCLEOTIDE SEQUENCE [LARGE SCALE GENOMIC DNA]</scope>
    <source>
        <strain evidence="6">JCM 14917</strain>
    </source>
</reference>
<dbReference type="Proteomes" id="UP001500974">
    <property type="component" value="Unassembled WGS sequence"/>
</dbReference>
<dbReference type="Gene3D" id="1.10.10.10">
    <property type="entry name" value="Winged helix-like DNA-binding domain superfamily/Winged helix DNA-binding domain"/>
    <property type="match status" value="1"/>
</dbReference>
<proteinExistence type="predicted"/>
<dbReference type="PANTHER" id="PTHR43537">
    <property type="entry name" value="TRANSCRIPTIONAL REGULATOR, GNTR FAMILY"/>
    <property type="match status" value="1"/>
</dbReference>
<dbReference type="SUPFAM" id="SSF46785">
    <property type="entry name" value="Winged helix' DNA-binding domain"/>
    <property type="match status" value="1"/>
</dbReference>
<evidence type="ECO:0000256" key="3">
    <source>
        <dbReference type="ARBA" id="ARBA00023163"/>
    </source>
</evidence>
<dbReference type="SMART" id="SM00895">
    <property type="entry name" value="FCD"/>
    <property type="match status" value="1"/>
</dbReference>
<keyword evidence="1" id="KW-0805">Transcription regulation</keyword>
<dbReference type="InterPro" id="IPR036390">
    <property type="entry name" value="WH_DNA-bd_sf"/>
</dbReference>
<dbReference type="PRINTS" id="PR00035">
    <property type="entry name" value="HTHGNTR"/>
</dbReference>
<dbReference type="PROSITE" id="PS50949">
    <property type="entry name" value="HTH_GNTR"/>
    <property type="match status" value="1"/>
</dbReference>
<keyword evidence="3" id="KW-0804">Transcription</keyword>
<keyword evidence="6" id="KW-1185">Reference proteome</keyword>
<name>A0ABP5MQP7_9MICC</name>
<evidence type="ECO:0000259" key="4">
    <source>
        <dbReference type="PROSITE" id="PS50949"/>
    </source>
</evidence>
<dbReference type="Pfam" id="PF07729">
    <property type="entry name" value="FCD"/>
    <property type="match status" value="1"/>
</dbReference>
<accession>A0ABP5MQP7</accession>
<dbReference type="CDD" id="cd07377">
    <property type="entry name" value="WHTH_GntR"/>
    <property type="match status" value="1"/>
</dbReference>
<protein>
    <submittedName>
        <fullName evidence="5">FadR/GntR family transcriptional regulator</fullName>
    </submittedName>
</protein>
<gene>
    <name evidence="5" type="ORF">GCM10009784_26330</name>
</gene>
<evidence type="ECO:0000313" key="5">
    <source>
        <dbReference type="EMBL" id="GAA2177092.1"/>
    </source>
</evidence>
<dbReference type="InterPro" id="IPR000524">
    <property type="entry name" value="Tscrpt_reg_HTH_GntR"/>
</dbReference>
<dbReference type="InterPro" id="IPR008920">
    <property type="entry name" value="TF_FadR/GntR_C"/>
</dbReference>
<evidence type="ECO:0000256" key="2">
    <source>
        <dbReference type="ARBA" id="ARBA00023125"/>
    </source>
</evidence>
<evidence type="ECO:0000313" key="6">
    <source>
        <dbReference type="Proteomes" id="UP001500974"/>
    </source>
</evidence>
<dbReference type="SMART" id="SM00345">
    <property type="entry name" value="HTH_GNTR"/>
    <property type="match status" value="1"/>
</dbReference>
<feature type="domain" description="HTH gntR-type" evidence="4">
    <location>
        <begin position="6"/>
        <end position="74"/>
    </location>
</feature>
<dbReference type="InterPro" id="IPR036388">
    <property type="entry name" value="WH-like_DNA-bd_sf"/>
</dbReference>
<organism evidence="5 6">
    <name type="scientific">Arthrobacter parietis</name>
    <dbReference type="NCBI Taxonomy" id="271434"/>
    <lineage>
        <taxon>Bacteria</taxon>
        <taxon>Bacillati</taxon>
        <taxon>Actinomycetota</taxon>
        <taxon>Actinomycetes</taxon>
        <taxon>Micrococcales</taxon>
        <taxon>Micrococcaceae</taxon>
        <taxon>Arthrobacter</taxon>
    </lineage>
</organism>
<dbReference type="SUPFAM" id="SSF48008">
    <property type="entry name" value="GntR ligand-binding domain-like"/>
    <property type="match status" value="1"/>
</dbReference>
<dbReference type="PANTHER" id="PTHR43537:SF44">
    <property type="entry name" value="GNTR FAMILY REGULATORY PROTEIN"/>
    <property type="match status" value="1"/>
</dbReference>
<dbReference type="EMBL" id="BAAAON010000003">
    <property type="protein sequence ID" value="GAA2177092.1"/>
    <property type="molecule type" value="Genomic_DNA"/>
</dbReference>
<dbReference type="Pfam" id="PF00392">
    <property type="entry name" value="GntR"/>
    <property type="match status" value="1"/>
</dbReference>
<sequence>MLVARASLAESVFEEILERIISGTYPPGEFLPSEGELAAATEVSRLTVREALKKLQAQNVVQVRRGLGTYVNPSAQWTDLQAILRSATAASASPDVSLRLLEIRRMVEIGAAELAALHATDEDLARMEDANAALQAAHQAGDLDAVTTADLAFHEAVFRASANPFIPVILGPLGKLLYSMRRETSSFLEVQKHALEHHALVLDAIRTGDAEVAGKAMQAHINQTYDDYEHFIHHNDQHQEQR</sequence>